<evidence type="ECO:0000256" key="11">
    <source>
        <dbReference type="ARBA" id="ARBA00041912"/>
    </source>
</evidence>
<keyword evidence="5" id="KW-0413">Isomerase</keyword>
<comment type="similarity">
    <text evidence="2">Belongs to the MIF family.</text>
</comment>
<keyword evidence="4" id="KW-0964">Secreted</keyword>
<dbReference type="SUPFAM" id="SSF55331">
    <property type="entry name" value="Tautomerase/MIF"/>
    <property type="match status" value="1"/>
</dbReference>
<evidence type="ECO:0000256" key="3">
    <source>
        <dbReference type="ARBA" id="ARBA00022514"/>
    </source>
</evidence>
<dbReference type="EC" id="5.3.2.1" evidence="9"/>
<evidence type="ECO:0000313" key="13">
    <source>
        <dbReference type="EMBL" id="KAK7202024.1"/>
    </source>
</evidence>
<reference evidence="13 14" key="1">
    <citation type="journal article" date="2021" name="MBio">
        <title>A New Model Trypanosomatid, Novymonas esmeraldas: Genomic Perception of Its 'Candidatus Pandoraea novymonadis' Endosymbiont.</title>
        <authorList>
            <person name="Zakharova A."/>
            <person name="Saura A."/>
            <person name="Butenko A."/>
            <person name="Podesvova L."/>
            <person name="Warmusova S."/>
            <person name="Kostygov A.Y."/>
            <person name="Nenarokova A."/>
            <person name="Lukes J."/>
            <person name="Opperdoes F.R."/>
            <person name="Yurchenko V."/>
        </authorList>
    </citation>
    <scope>NUCLEOTIDE SEQUENCE [LARGE SCALE GENOMIC DNA]</scope>
    <source>
        <strain evidence="13 14">E262AT.01</strain>
    </source>
</reference>
<evidence type="ECO:0000256" key="5">
    <source>
        <dbReference type="ARBA" id="ARBA00023235"/>
    </source>
</evidence>
<dbReference type="PANTHER" id="PTHR11954:SF6">
    <property type="entry name" value="MACROPHAGE MIGRATION INHIBITORY FACTOR"/>
    <property type="match status" value="1"/>
</dbReference>
<dbReference type="GO" id="GO:0050178">
    <property type="term" value="F:phenylpyruvate tautomerase activity"/>
    <property type="evidence" value="ECO:0007669"/>
    <property type="project" value="UniProtKB-EC"/>
</dbReference>
<evidence type="ECO:0000256" key="7">
    <source>
        <dbReference type="ARBA" id="ARBA00036823"/>
    </source>
</evidence>
<evidence type="ECO:0000256" key="12">
    <source>
        <dbReference type="ARBA" id="ARBA00042730"/>
    </source>
</evidence>
<organism evidence="13 14">
    <name type="scientific">Novymonas esmeraldas</name>
    <dbReference type="NCBI Taxonomy" id="1808958"/>
    <lineage>
        <taxon>Eukaryota</taxon>
        <taxon>Discoba</taxon>
        <taxon>Euglenozoa</taxon>
        <taxon>Kinetoplastea</taxon>
        <taxon>Metakinetoplastina</taxon>
        <taxon>Trypanosomatida</taxon>
        <taxon>Trypanosomatidae</taxon>
        <taxon>Novymonas</taxon>
    </lineage>
</organism>
<evidence type="ECO:0000256" key="2">
    <source>
        <dbReference type="ARBA" id="ARBA00005851"/>
    </source>
</evidence>
<comment type="subcellular location">
    <subcellularLocation>
        <location evidence="1">Secreted</location>
    </subcellularLocation>
</comment>
<dbReference type="InterPro" id="IPR001398">
    <property type="entry name" value="Macrophage_inhib_fac"/>
</dbReference>
<evidence type="ECO:0000256" key="9">
    <source>
        <dbReference type="ARBA" id="ARBA00039086"/>
    </source>
</evidence>
<keyword evidence="14" id="KW-1185">Reference proteome</keyword>
<dbReference type="GO" id="GO:0005125">
    <property type="term" value="F:cytokine activity"/>
    <property type="evidence" value="ECO:0007669"/>
    <property type="project" value="UniProtKB-KW"/>
</dbReference>
<dbReference type="GO" id="GO:0004167">
    <property type="term" value="F:dopachrome isomerase activity"/>
    <property type="evidence" value="ECO:0007669"/>
    <property type="project" value="UniProtKB-EC"/>
</dbReference>
<dbReference type="InterPro" id="IPR014347">
    <property type="entry name" value="Tautomerase/MIF_sf"/>
</dbReference>
<keyword evidence="3" id="KW-0202">Cytokine</keyword>
<comment type="caution">
    <text evidence="13">The sequence shown here is derived from an EMBL/GenBank/DDBJ whole genome shotgun (WGS) entry which is preliminary data.</text>
</comment>
<evidence type="ECO:0000256" key="10">
    <source>
        <dbReference type="ARBA" id="ARBA00041631"/>
    </source>
</evidence>
<evidence type="ECO:0000256" key="6">
    <source>
        <dbReference type="ARBA" id="ARBA00036735"/>
    </source>
</evidence>
<evidence type="ECO:0000256" key="8">
    <source>
        <dbReference type="ARBA" id="ARBA00038932"/>
    </source>
</evidence>
<evidence type="ECO:0000256" key="4">
    <source>
        <dbReference type="ARBA" id="ARBA00022525"/>
    </source>
</evidence>
<dbReference type="PANTHER" id="PTHR11954">
    <property type="entry name" value="D-DOPACHROME DECARBOXYLASE"/>
    <property type="match status" value="1"/>
</dbReference>
<dbReference type="GO" id="GO:0005615">
    <property type="term" value="C:extracellular space"/>
    <property type="evidence" value="ECO:0007669"/>
    <property type="project" value="UniProtKB-KW"/>
</dbReference>
<dbReference type="EC" id="5.3.3.12" evidence="8"/>
<sequence length="113" mass="12544">MPFIHTIVSTPLGSQQRASLSKEYRTICSEVLGKPEEFVMTAFSDNTPIEFQDSAAPAAYIRVESWGDYAPSKPKEVTPRLTAAITAECSIPADRIYVVYVSTQHWGWNGANF</sequence>
<name>A0AAW0F8Y7_9TRYP</name>
<comment type="catalytic activity">
    <reaction evidence="7">
        <text>L-dopachrome = 5,6-dihydroxyindole-2-carboxylate</text>
        <dbReference type="Rhea" id="RHEA:13041"/>
        <dbReference type="ChEBI" id="CHEBI:16875"/>
        <dbReference type="ChEBI" id="CHEBI:57509"/>
        <dbReference type="EC" id="5.3.3.12"/>
    </reaction>
</comment>
<protein>
    <recommendedName>
        <fullName evidence="12">L-dopachrome isomerase</fullName>
        <ecNumber evidence="9">5.3.2.1</ecNumber>
        <ecNumber evidence="8">5.3.3.12</ecNumber>
    </recommendedName>
    <alternativeName>
        <fullName evidence="10">L-dopachrome tautomerase</fullName>
    </alternativeName>
    <alternativeName>
        <fullName evidence="11">Phenylpyruvate tautomerase</fullName>
    </alternativeName>
</protein>
<dbReference type="Pfam" id="PF01187">
    <property type="entry name" value="MIF"/>
    <property type="match status" value="1"/>
</dbReference>
<dbReference type="AlphaFoldDB" id="A0AAW0F8Y7"/>
<comment type="catalytic activity">
    <reaction evidence="6">
        <text>3-phenylpyruvate = enol-phenylpyruvate</text>
        <dbReference type="Rhea" id="RHEA:17097"/>
        <dbReference type="ChEBI" id="CHEBI:16815"/>
        <dbReference type="ChEBI" id="CHEBI:18005"/>
        <dbReference type="EC" id="5.3.2.1"/>
    </reaction>
</comment>
<dbReference type="Proteomes" id="UP001430356">
    <property type="component" value="Unassembled WGS sequence"/>
</dbReference>
<gene>
    <name evidence="13" type="ORF">NESM_000270700</name>
</gene>
<evidence type="ECO:0000256" key="1">
    <source>
        <dbReference type="ARBA" id="ARBA00004613"/>
    </source>
</evidence>
<evidence type="ECO:0000313" key="14">
    <source>
        <dbReference type="Proteomes" id="UP001430356"/>
    </source>
</evidence>
<accession>A0AAW0F8Y7</accession>
<dbReference type="EMBL" id="JAECZO010000023">
    <property type="protein sequence ID" value="KAK7202024.1"/>
    <property type="molecule type" value="Genomic_DNA"/>
</dbReference>
<dbReference type="Gene3D" id="3.30.429.10">
    <property type="entry name" value="Macrophage Migration Inhibitory Factor"/>
    <property type="match status" value="1"/>
</dbReference>
<proteinExistence type="inferred from homology"/>